<comment type="subcellular location">
    <subcellularLocation>
        <location evidence="1">Membrane</location>
        <topology evidence="1">Multi-pass membrane protein</topology>
    </subcellularLocation>
</comment>
<evidence type="ECO:0000256" key="4">
    <source>
        <dbReference type="ARBA" id="ARBA00022692"/>
    </source>
</evidence>
<keyword evidence="4 7" id="KW-0812">Transmembrane</keyword>
<accession>A0AAW2D6W4</accession>
<dbReference type="PANTHER" id="PTHR48021:SF25">
    <property type="entry name" value="SUGAR TRANSPORTER ERD6-LIKE 5"/>
    <property type="match status" value="1"/>
</dbReference>
<dbReference type="PROSITE" id="PS50850">
    <property type="entry name" value="MFS"/>
    <property type="match status" value="1"/>
</dbReference>
<feature type="transmembrane region" description="Helical" evidence="7">
    <location>
        <begin position="6"/>
        <end position="23"/>
    </location>
</feature>
<evidence type="ECO:0000256" key="2">
    <source>
        <dbReference type="ARBA" id="ARBA00010992"/>
    </source>
</evidence>
<name>A0AAW2D6W4_9ROSI</name>
<dbReference type="InterPro" id="IPR050549">
    <property type="entry name" value="MFS_Trehalose_Transporter"/>
</dbReference>
<feature type="non-terminal residue" evidence="9">
    <location>
        <position position="157"/>
    </location>
</feature>
<sequence length="157" mass="17128">VGLGLMVLQLFGGVHGIALYASAKFTSAGFSGNIGTIAMVIVQIPMTALGGFFMDKSGRRPLVLVRRLRHLYCNKASIAQDLQSWTETTPILALTGVHLLYTGSFLLGMEGIPWWFLSLIFPINMKGSSGSLVTLVSWLGSWIISYVLNFLMDWSLA</sequence>
<feature type="transmembrane region" description="Helical" evidence="7">
    <location>
        <begin position="99"/>
        <end position="120"/>
    </location>
</feature>
<protein>
    <recommendedName>
        <fullName evidence="8">Major facilitator superfamily (MFS) profile domain-containing protein</fullName>
    </recommendedName>
</protein>
<dbReference type="Gene3D" id="1.20.1250.20">
    <property type="entry name" value="MFS general substrate transporter like domains"/>
    <property type="match status" value="1"/>
</dbReference>
<proteinExistence type="inferred from homology"/>
<dbReference type="AlphaFoldDB" id="A0AAW2D6W4"/>
<dbReference type="Proteomes" id="UP001459277">
    <property type="component" value="Unassembled WGS sequence"/>
</dbReference>
<evidence type="ECO:0000256" key="1">
    <source>
        <dbReference type="ARBA" id="ARBA00004141"/>
    </source>
</evidence>
<evidence type="ECO:0000313" key="9">
    <source>
        <dbReference type="EMBL" id="KAL0005809.1"/>
    </source>
</evidence>
<dbReference type="InterPro" id="IPR020846">
    <property type="entry name" value="MFS_dom"/>
</dbReference>
<dbReference type="InterPro" id="IPR036259">
    <property type="entry name" value="MFS_trans_sf"/>
</dbReference>
<evidence type="ECO:0000256" key="3">
    <source>
        <dbReference type="ARBA" id="ARBA00022597"/>
    </source>
</evidence>
<feature type="domain" description="Major facilitator superfamily (MFS) profile" evidence="8">
    <location>
        <begin position="1"/>
        <end position="157"/>
    </location>
</feature>
<feature type="transmembrane region" description="Helical" evidence="7">
    <location>
        <begin position="132"/>
        <end position="152"/>
    </location>
</feature>
<comment type="caution">
    <text evidence="9">The sequence shown here is derived from an EMBL/GenBank/DDBJ whole genome shotgun (WGS) entry which is preliminary data.</text>
</comment>
<keyword evidence="5 7" id="KW-1133">Transmembrane helix</keyword>
<keyword evidence="3" id="KW-0762">Sugar transport</keyword>
<dbReference type="EMBL" id="JAZDWU010000004">
    <property type="protein sequence ID" value="KAL0005809.1"/>
    <property type="molecule type" value="Genomic_DNA"/>
</dbReference>
<dbReference type="Pfam" id="PF00083">
    <property type="entry name" value="Sugar_tr"/>
    <property type="match status" value="1"/>
</dbReference>
<keyword evidence="10" id="KW-1185">Reference proteome</keyword>
<keyword evidence="3" id="KW-0813">Transport</keyword>
<evidence type="ECO:0000256" key="5">
    <source>
        <dbReference type="ARBA" id="ARBA00022989"/>
    </source>
</evidence>
<dbReference type="SUPFAM" id="SSF103473">
    <property type="entry name" value="MFS general substrate transporter"/>
    <property type="match status" value="1"/>
</dbReference>
<feature type="transmembrane region" description="Helical" evidence="7">
    <location>
        <begin position="35"/>
        <end position="54"/>
    </location>
</feature>
<keyword evidence="6 7" id="KW-0472">Membrane</keyword>
<reference evidence="9 10" key="1">
    <citation type="submission" date="2024-01" db="EMBL/GenBank/DDBJ databases">
        <title>A telomere-to-telomere, gap-free genome of sweet tea (Lithocarpus litseifolius).</title>
        <authorList>
            <person name="Zhou J."/>
        </authorList>
    </citation>
    <scope>NUCLEOTIDE SEQUENCE [LARGE SCALE GENOMIC DNA]</scope>
    <source>
        <strain evidence="9">Zhou-2022a</strain>
        <tissue evidence="9">Leaf</tissue>
    </source>
</reference>
<dbReference type="PANTHER" id="PTHR48021">
    <property type="match status" value="1"/>
</dbReference>
<dbReference type="GO" id="GO:0022857">
    <property type="term" value="F:transmembrane transporter activity"/>
    <property type="evidence" value="ECO:0007669"/>
    <property type="project" value="InterPro"/>
</dbReference>
<evidence type="ECO:0000256" key="6">
    <source>
        <dbReference type="ARBA" id="ARBA00023136"/>
    </source>
</evidence>
<organism evidence="9 10">
    <name type="scientific">Lithocarpus litseifolius</name>
    <dbReference type="NCBI Taxonomy" id="425828"/>
    <lineage>
        <taxon>Eukaryota</taxon>
        <taxon>Viridiplantae</taxon>
        <taxon>Streptophyta</taxon>
        <taxon>Embryophyta</taxon>
        <taxon>Tracheophyta</taxon>
        <taxon>Spermatophyta</taxon>
        <taxon>Magnoliopsida</taxon>
        <taxon>eudicotyledons</taxon>
        <taxon>Gunneridae</taxon>
        <taxon>Pentapetalae</taxon>
        <taxon>rosids</taxon>
        <taxon>fabids</taxon>
        <taxon>Fagales</taxon>
        <taxon>Fagaceae</taxon>
        <taxon>Lithocarpus</taxon>
    </lineage>
</organism>
<evidence type="ECO:0000256" key="7">
    <source>
        <dbReference type="SAM" id="Phobius"/>
    </source>
</evidence>
<evidence type="ECO:0000313" key="10">
    <source>
        <dbReference type="Proteomes" id="UP001459277"/>
    </source>
</evidence>
<feature type="non-terminal residue" evidence="9">
    <location>
        <position position="1"/>
    </location>
</feature>
<evidence type="ECO:0000259" key="8">
    <source>
        <dbReference type="PROSITE" id="PS50850"/>
    </source>
</evidence>
<dbReference type="InterPro" id="IPR005828">
    <property type="entry name" value="MFS_sugar_transport-like"/>
</dbReference>
<comment type="similarity">
    <text evidence="2">Belongs to the major facilitator superfamily. Sugar transporter (TC 2.A.1.1) family.</text>
</comment>
<gene>
    <name evidence="9" type="ORF">SO802_013370</name>
</gene>
<dbReference type="GO" id="GO:0016020">
    <property type="term" value="C:membrane"/>
    <property type="evidence" value="ECO:0007669"/>
    <property type="project" value="UniProtKB-SubCell"/>
</dbReference>